<reference evidence="2 3" key="1">
    <citation type="submission" date="2014-02" db="EMBL/GenBank/DDBJ databases">
        <title>Whole genome sequence of Sphingobium chlorophenolicum NBRC 16172.</title>
        <authorList>
            <person name="Gan H.M."/>
            <person name="Gan H.Y."/>
            <person name="Chew T.H."/>
            <person name="Savka M.A."/>
        </authorList>
    </citation>
    <scope>NUCLEOTIDE SEQUENCE [LARGE SCALE GENOMIC DNA]</scope>
    <source>
        <strain evidence="2 3">NBRC 16172</strain>
    </source>
</reference>
<proteinExistence type="predicted"/>
<sequence length="480" mass="51049">MVRSIVRFCAAVLAQASMILALGGLVATPAMADVQGEMNSYFNKSGAAANVTGPTAFQGQSAGYYSGGSLWSRFPQKSINPVSVALPSARGGCGGIDLFAGSFSFINADEIVAMLKATANNAIGFAFQLAIDSISAQIGGVMKDMSQRVQQLNAFNMSSCEAAQQAVGSLWPAMDGASSTICQQVGGAKGFFSDAAAARHGCTNKGEREDTIARAGDDAELVQSKNYTWYALNAKSATKPSREYAEFLMTMVGTIIYDATKSESSMGAFQFIAPASWDTYQALLDGTASAPTDVWQCDTTDDKGCLKPTPTKLSISTNEALRTRVLKAMDSMSGKIRSNAALSGDEIALLGMTSIPLYKILVVNEAAHMGLSGGDRATLAEMVAIDMLMSMLDRMLDTISQAQAGAKFVSTDEFKAWRAQVDSVKTELSRRSEKMAGQISNTYRVIQYTQFMESTLKNTMSPQLSASLRFGRGLSAQGLR</sequence>
<gene>
    <name evidence="2" type="ORF">BV95_00564</name>
</gene>
<dbReference type="Pfam" id="PF06122">
    <property type="entry name" value="TraH"/>
    <property type="match status" value="1"/>
</dbReference>
<evidence type="ECO:0000256" key="1">
    <source>
        <dbReference type="SAM" id="SignalP"/>
    </source>
</evidence>
<dbReference type="PATRIC" id="fig|46429.4.peg.555"/>
<organism evidence="2 3">
    <name type="scientific">Sphingobium chlorophenolicum</name>
    <dbReference type="NCBI Taxonomy" id="46429"/>
    <lineage>
        <taxon>Bacteria</taxon>
        <taxon>Pseudomonadati</taxon>
        <taxon>Pseudomonadota</taxon>
        <taxon>Alphaproteobacteria</taxon>
        <taxon>Sphingomonadales</taxon>
        <taxon>Sphingomonadaceae</taxon>
        <taxon>Sphingobium</taxon>
    </lineage>
</organism>
<dbReference type="eggNOG" id="ENOG502ZB1J">
    <property type="taxonomic scope" value="Bacteria"/>
</dbReference>
<feature type="chain" id="PRO_5001763317" evidence="1">
    <location>
        <begin position="33"/>
        <end position="480"/>
    </location>
</feature>
<dbReference type="EMBL" id="JFHR01000003">
    <property type="protein sequence ID" value="KEQ55015.1"/>
    <property type="molecule type" value="Genomic_DNA"/>
</dbReference>
<dbReference type="AlphaFoldDB" id="A0A081RIJ2"/>
<protein>
    <submittedName>
        <fullName evidence="2">Conjugative relaxosome accessory transposon family protein</fullName>
    </submittedName>
</protein>
<dbReference type="OrthoDB" id="9797479at2"/>
<evidence type="ECO:0000313" key="3">
    <source>
        <dbReference type="Proteomes" id="UP000028411"/>
    </source>
</evidence>
<dbReference type="InterPro" id="IPR010927">
    <property type="entry name" value="T4SS_TraH"/>
</dbReference>
<feature type="signal peptide" evidence="1">
    <location>
        <begin position="1"/>
        <end position="32"/>
    </location>
</feature>
<dbReference type="Proteomes" id="UP000028411">
    <property type="component" value="Unassembled WGS sequence"/>
</dbReference>
<evidence type="ECO:0000313" key="2">
    <source>
        <dbReference type="EMBL" id="KEQ55015.1"/>
    </source>
</evidence>
<keyword evidence="1" id="KW-0732">Signal</keyword>
<name>A0A081RIJ2_SPHCR</name>
<dbReference type="RefSeq" id="WP_037447143.1">
    <property type="nucleotide sequence ID" value="NZ_JFHR01000003.1"/>
</dbReference>
<comment type="caution">
    <text evidence="2">The sequence shown here is derived from an EMBL/GenBank/DDBJ whole genome shotgun (WGS) entry which is preliminary data.</text>
</comment>
<accession>A0A081RIJ2</accession>